<sequence length="635" mass="67770">MKRVLSPLAAACLLAIAAPQASAAAYSGMVVFGDSLSDAGQFSIGTNPIRFTTQVGPGYNFAGAELYGNTSPMFINDMLGLSSQVASTSPLRQALGQADGDNWAVGGYTTQQIYNSITQPGGSVVASGGIPLRTRDGYLAGGRVVDSNTLFYVNGGGNDFLQGLVVSVPTAQAAGGRLADSVQALSNAGGRYFMVPMLVDVPSPSTGGLFDPAQYALAQAFNGELLRRLSLIDAEIIPLNVPLLYREVLANPGLYGFDASQNLVGTCFYSVTITGATGCGNATWGAAGATPDPSKLIYADLVHPTTAMQKILADQGFSILSAPWEVSLLPEAANASLRASHDQLRGQWQGDWGNWQDVGQWRGFLGGGTQHHNFDAADTSASGDGDSYGLHAGGSYRLDEQWRVGAAINVQQQKLELGARDSEYSLRSYLASAFAQYHDGLVWFDGTLTAGYVDYHDLERRFSMGITTRTEEGDTDGYLFALGGRLGVELGVADTALKISPFVSADYAHLQVNGYDEKGSSSTALSYADQQRESQRLGVGVQARYQFSEATAVFGEISREKEFGDDSSDVKMELNSVRGLDFRLKGYEPDDRLTRFSLGAQHRITPALALRGAYNYRHAANDNLHGANLSVVFDW</sequence>
<dbReference type="Pfam" id="PF03797">
    <property type="entry name" value="Autotransporter"/>
    <property type="match status" value="1"/>
</dbReference>
<dbReference type="Pfam" id="PF00657">
    <property type="entry name" value="Lipase_GDSL"/>
    <property type="match status" value="1"/>
</dbReference>
<dbReference type="SMART" id="SM00869">
    <property type="entry name" value="Autotransporter"/>
    <property type="match status" value="1"/>
</dbReference>
<dbReference type="AlphaFoldDB" id="A0A2T5PBJ0"/>
<keyword evidence="7" id="KW-1185">Reference proteome</keyword>
<dbReference type="GO" id="GO:0016298">
    <property type="term" value="F:lipase activity"/>
    <property type="evidence" value="ECO:0007669"/>
    <property type="project" value="InterPro"/>
</dbReference>
<evidence type="ECO:0000256" key="2">
    <source>
        <dbReference type="ARBA" id="ARBA00022729"/>
    </source>
</evidence>
<evidence type="ECO:0000256" key="4">
    <source>
        <dbReference type="SAM" id="SignalP"/>
    </source>
</evidence>
<dbReference type="PROSITE" id="PS51208">
    <property type="entry name" value="AUTOTRANSPORTER"/>
    <property type="match status" value="1"/>
</dbReference>
<dbReference type="SUPFAM" id="SSF52266">
    <property type="entry name" value="SGNH hydrolase"/>
    <property type="match status" value="1"/>
</dbReference>
<feature type="active site" evidence="3">
    <location>
        <position position="303"/>
    </location>
</feature>
<gene>
    <name evidence="6" type="ORF">DBO85_07410</name>
</gene>
<dbReference type="Gene3D" id="2.40.128.130">
    <property type="entry name" value="Autotransporter beta-domain"/>
    <property type="match status" value="1"/>
</dbReference>
<keyword evidence="2 4" id="KW-0732">Signal</keyword>
<evidence type="ECO:0000259" key="5">
    <source>
        <dbReference type="PROSITE" id="PS51208"/>
    </source>
</evidence>
<evidence type="ECO:0000313" key="6">
    <source>
        <dbReference type="EMBL" id="PTU75081.1"/>
    </source>
</evidence>
<accession>A0A2T5PBJ0</accession>
<dbReference type="InterPro" id="IPR008265">
    <property type="entry name" value="Lipase_GDSL_AS"/>
</dbReference>
<evidence type="ECO:0000256" key="1">
    <source>
        <dbReference type="ARBA" id="ARBA00008668"/>
    </source>
</evidence>
<protein>
    <submittedName>
        <fullName evidence="6">Autotransporter domain-containing esterase</fullName>
    </submittedName>
</protein>
<comment type="similarity">
    <text evidence="1">Belongs to the 'GDSL' lipolytic enzyme family.</text>
</comment>
<comment type="caution">
    <text evidence="6">The sequence shown here is derived from an EMBL/GenBank/DDBJ whole genome shotgun (WGS) entry which is preliminary data.</text>
</comment>
<feature type="chain" id="PRO_5015588815" evidence="4">
    <location>
        <begin position="24"/>
        <end position="635"/>
    </location>
</feature>
<dbReference type="InterPro" id="IPR001087">
    <property type="entry name" value="GDSL"/>
</dbReference>
<dbReference type="InterPro" id="IPR036709">
    <property type="entry name" value="Autotransporte_beta_dom_sf"/>
</dbReference>
<dbReference type="PANTHER" id="PTHR22835">
    <property type="entry name" value="ZINC FINGER FYVE DOMAIN CONTAINING PROTEIN"/>
    <property type="match status" value="1"/>
</dbReference>
<dbReference type="PROSITE" id="PS01098">
    <property type="entry name" value="LIPASE_GDSL_SER"/>
    <property type="match status" value="1"/>
</dbReference>
<feature type="active site" description="Nucleophile" evidence="3">
    <location>
        <position position="35"/>
    </location>
</feature>
<feature type="domain" description="Autotransporter" evidence="5">
    <location>
        <begin position="353"/>
        <end position="635"/>
    </location>
</feature>
<name>A0A2T5PBJ0_9PSED</name>
<organism evidence="6 7">
    <name type="scientific">Pseudomonas mangrovi</name>
    <dbReference type="NCBI Taxonomy" id="2161748"/>
    <lineage>
        <taxon>Bacteria</taxon>
        <taxon>Pseudomonadati</taxon>
        <taxon>Pseudomonadota</taxon>
        <taxon>Gammaproteobacteria</taxon>
        <taxon>Pseudomonadales</taxon>
        <taxon>Pseudomonadaceae</taxon>
        <taxon>Pseudomonas</taxon>
    </lineage>
</organism>
<dbReference type="PIRSF" id="PIRSF037375">
    <property type="entry name" value="Autotrns_EstA"/>
    <property type="match status" value="1"/>
</dbReference>
<dbReference type="RefSeq" id="WP_108106624.1">
    <property type="nucleotide sequence ID" value="NZ_QASN01000013.1"/>
</dbReference>
<dbReference type="OrthoDB" id="5292073at2"/>
<feature type="active site" evidence="3">
    <location>
        <position position="300"/>
    </location>
</feature>
<dbReference type="SUPFAM" id="SSF103515">
    <property type="entry name" value="Autotransporter"/>
    <property type="match status" value="1"/>
</dbReference>
<dbReference type="EMBL" id="QASN01000013">
    <property type="protein sequence ID" value="PTU75081.1"/>
    <property type="molecule type" value="Genomic_DNA"/>
</dbReference>
<reference evidence="6 7" key="1">
    <citation type="submission" date="2018-04" db="EMBL/GenBank/DDBJ databases">
        <title>Pseudomonas sp. nov., isolated from mangrove soil.</title>
        <authorList>
            <person name="Chen C."/>
        </authorList>
    </citation>
    <scope>NUCLEOTIDE SEQUENCE [LARGE SCALE GENOMIC DNA]</scope>
    <source>
        <strain evidence="6 7">TC-11</strain>
    </source>
</reference>
<feature type="signal peptide" evidence="4">
    <location>
        <begin position="1"/>
        <end position="23"/>
    </location>
</feature>
<dbReference type="InterPro" id="IPR005546">
    <property type="entry name" value="Autotransporte_beta"/>
</dbReference>
<proteinExistence type="inferred from homology"/>
<dbReference type="Proteomes" id="UP000244064">
    <property type="component" value="Unassembled WGS sequence"/>
</dbReference>
<dbReference type="PANTHER" id="PTHR22835:SF659">
    <property type="entry name" value="GDSL LIPASE_ACYLHYDROLASE, PUTATIVE (AFU_ORTHOLOGUE AFUA_2G00510)-RELATED"/>
    <property type="match status" value="1"/>
</dbReference>
<evidence type="ECO:0000256" key="3">
    <source>
        <dbReference type="PIRSR" id="PIRSR037375-1"/>
    </source>
</evidence>
<dbReference type="GO" id="GO:0006629">
    <property type="term" value="P:lipid metabolic process"/>
    <property type="evidence" value="ECO:0007669"/>
    <property type="project" value="InterPro"/>
</dbReference>
<dbReference type="InterPro" id="IPR036514">
    <property type="entry name" value="SGNH_hydro_sf"/>
</dbReference>
<dbReference type="InterPro" id="IPR017186">
    <property type="entry name" value="Lipase_autotranspt_EstA"/>
</dbReference>
<evidence type="ECO:0000313" key="7">
    <source>
        <dbReference type="Proteomes" id="UP000244064"/>
    </source>
</evidence>
<dbReference type="Gene3D" id="3.40.50.1110">
    <property type="entry name" value="SGNH hydrolase"/>
    <property type="match status" value="1"/>
</dbReference>